<reference evidence="3" key="1">
    <citation type="submission" date="2016-01" db="EMBL/GenBank/DDBJ databases">
        <authorList>
            <person name="Peeters C."/>
        </authorList>
    </citation>
    <scope>NUCLEOTIDE SEQUENCE [LARGE SCALE GENOMIC DNA]</scope>
    <source>
        <strain evidence="3">LMG 29326</strain>
    </source>
</reference>
<dbReference type="GO" id="GO:0000015">
    <property type="term" value="C:phosphopyruvate hydratase complex"/>
    <property type="evidence" value="ECO:0007669"/>
    <property type="project" value="InterPro"/>
</dbReference>
<dbReference type="GO" id="GO:0006096">
    <property type="term" value="P:glycolytic process"/>
    <property type="evidence" value="ECO:0007669"/>
    <property type="project" value="InterPro"/>
</dbReference>
<dbReference type="SUPFAM" id="SSF54826">
    <property type="entry name" value="Enolase N-terminal domain-like"/>
    <property type="match status" value="1"/>
</dbReference>
<dbReference type="Proteomes" id="UP000054978">
    <property type="component" value="Unassembled WGS sequence"/>
</dbReference>
<sequence length="113" mass="11882">MTSPTLISSIFAHEVLDSRGNPIVKVVVVLEDGAIGETTVPSGASTGEFEAVELRDGDPSRYRGKGVLKAVSHVNLDIPATLVGEGALDQRHIDEALIAFDGTESKCPARQAL</sequence>
<dbReference type="PANTHER" id="PTHR11902:SF1">
    <property type="entry name" value="ENOLASE"/>
    <property type="match status" value="1"/>
</dbReference>
<proteinExistence type="predicted"/>
<dbReference type="OrthoDB" id="9804716at2"/>
<feature type="domain" description="Enolase N-terminal" evidence="2">
    <location>
        <begin position="7"/>
        <end position="113"/>
    </location>
</feature>
<protein>
    <submittedName>
        <fullName evidence="3">Phosphopyruvate hydratase</fullName>
    </submittedName>
</protein>
<dbReference type="InterPro" id="IPR000941">
    <property type="entry name" value="Enolase"/>
</dbReference>
<keyword evidence="1" id="KW-0460">Magnesium</keyword>
<accession>A0A158E7Y0</accession>
<dbReference type="RefSeq" id="WP_087049939.1">
    <property type="nucleotide sequence ID" value="NZ_FCOB02000053.1"/>
</dbReference>
<dbReference type="PANTHER" id="PTHR11902">
    <property type="entry name" value="ENOLASE"/>
    <property type="match status" value="1"/>
</dbReference>
<evidence type="ECO:0000259" key="2">
    <source>
        <dbReference type="SMART" id="SM01193"/>
    </source>
</evidence>
<dbReference type="GO" id="GO:0000287">
    <property type="term" value="F:magnesium ion binding"/>
    <property type="evidence" value="ECO:0007669"/>
    <property type="project" value="InterPro"/>
</dbReference>
<dbReference type="AlphaFoldDB" id="A0A158E7Y0"/>
<dbReference type="Gene3D" id="3.30.390.10">
    <property type="entry name" value="Enolase-like, N-terminal domain"/>
    <property type="match status" value="1"/>
</dbReference>
<dbReference type="InterPro" id="IPR020811">
    <property type="entry name" value="Enolase_N"/>
</dbReference>
<dbReference type="InterPro" id="IPR029017">
    <property type="entry name" value="Enolase-like_N"/>
</dbReference>
<evidence type="ECO:0000313" key="4">
    <source>
        <dbReference type="Proteomes" id="UP000054978"/>
    </source>
</evidence>
<comment type="caution">
    <text evidence="3">The sequence shown here is derived from an EMBL/GenBank/DDBJ whole genome shotgun (WGS) entry which is preliminary data.</text>
</comment>
<evidence type="ECO:0000256" key="1">
    <source>
        <dbReference type="ARBA" id="ARBA00022842"/>
    </source>
</evidence>
<gene>
    <name evidence="3" type="ORF">AWB83_06681</name>
</gene>
<dbReference type="EMBL" id="FCOB02000053">
    <property type="protein sequence ID" value="SAL02904.1"/>
    <property type="molecule type" value="Genomic_DNA"/>
</dbReference>
<name>A0A158E7Y0_9BURK</name>
<dbReference type="Pfam" id="PF03952">
    <property type="entry name" value="Enolase_N"/>
    <property type="match status" value="1"/>
</dbReference>
<dbReference type="STRING" id="1777144.AWB83_06681"/>
<keyword evidence="4" id="KW-1185">Reference proteome</keyword>
<organism evidence="3 4">
    <name type="scientific">Caballeronia ptereochthonis</name>
    <dbReference type="NCBI Taxonomy" id="1777144"/>
    <lineage>
        <taxon>Bacteria</taxon>
        <taxon>Pseudomonadati</taxon>
        <taxon>Pseudomonadota</taxon>
        <taxon>Betaproteobacteria</taxon>
        <taxon>Burkholderiales</taxon>
        <taxon>Burkholderiaceae</taxon>
        <taxon>Caballeronia</taxon>
    </lineage>
</organism>
<dbReference type="GO" id="GO:0004634">
    <property type="term" value="F:phosphopyruvate hydratase activity"/>
    <property type="evidence" value="ECO:0007669"/>
    <property type="project" value="InterPro"/>
</dbReference>
<dbReference type="SMART" id="SM01193">
    <property type="entry name" value="Enolase_N"/>
    <property type="match status" value="1"/>
</dbReference>
<evidence type="ECO:0000313" key="3">
    <source>
        <dbReference type="EMBL" id="SAL02904.1"/>
    </source>
</evidence>